<dbReference type="PANTHER" id="PTHR30619">
    <property type="entry name" value="DNA INTERNALIZATION/COMPETENCE PROTEIN COMEC/REC2"/>
    <property type="match status" value="1"/>
</dbReference>
<dbReference type="SMART" id="SM00849">
    <property type="entry name" value="Lactamase_B"/>
    <property type="match status" value="1"/>
</dbReference>
<protein>
    <recommendedName>
        <fullName evidence="1">Metallo-beta-lactamase domain-containing protein</fullName>
    </recommendedName>
</protein>
<comment type="caution">
    <text evidence="2">The sequence shown here is derived from an EMBL/GenBank/DDBJ whole genome shotgun (WGS) entry which is preliminary data.</text>
</comment>
<evidence type="ECO:0000259" key="1">
    <source>
        <dbReference type="SMART" id="SM00849"/>
    </source>
</evidence>
<dbReference type="PANTHER" id="PTHR30619:SF1">
    <property type="entry name" value="RECOMBINATION PROTEIN 2"/>
    <property type="match status" value="1"/>
</dbReference>
<dbReference type="InterPro" id="IPR035681">
    <property type="entry name" value="ComA-like_MBL"/>
</dbReference>
<dbReference type="Gene3D" id="3.60.15.10">
    <property type="entry name" value="Ribonuclease Z/Hydroxyacylglutathione hydrolase-like"/>
    <property type="match status" value="1"/>
</dbReference>
<feature type="domain" description="Metallo-beta-lactamase" evidence="1">
    <location>
        <begin position="41"/>
        <end position="238"/>
    </location>
</feature>
<proteinExistence type="predicted"/>
<gene>
    <name evidence="2" type="ORF">COT89_01005</name>
</gene>
<dbReference type="InterPro" id="IPR001279">
    <property type="entry name" value="Metallo-B-lactamas"/>
</dbReference>
<organism evidence="2 3">
    <name type="scientific">Candidatus Colwellbacteria bacterium CG10_big_fil_rev_8_21_14_0_10_42_22</name>
    <dbReference type="NCBI Taxonomy" id="1974540"/>
    <lineage>
        <taxon>Bacteria</taxon>
        <taxon>Candidatus Colwelliibacteriota</taxon>
    </lineage>
</organism>
<reference evidence="3" key="1">
    <citation type="submission" date="2017-09" db="EMBL/GenBank/DDBJ databases">
        <title>Depth-based differentiation of microbial function through sediment-hosted aquifers and enrichment of novel symbionts in the deep terrestrial subsurface.</title>
        <authorList>
            <person name="Probst A.J."/>
            <person name="Ladd B."/>
            <person name="Jarett J.K."/>
            <person name="Geller-Mcgrath D.E."/>
            <person name="Sieber C.M.K."/>
            <person name="Emerson J.B."/>
            <person name="Anantharaman K."/>
            <person name="Thomas B.C."/>
            <person name="Malmstrom R."/>
            <person name="Stieglmeier M."/>
            <person name="Klingl A."/>
            <person name="Woyke T."/>
            <person name="Ryan C.M."/>
            <person name="Banfield J.F."/>
        </authorList>
    </citation>
    <scope>NUCLEOTIDE SEQUENCE [LARGE SCALE GENOMIC DNA]</scope>
</reference>
<dbReference type="Pfam" id="PF00753">
    <property type="entry name" value="Lactamase_B"/>
    <property type="match status" value="1"/>
</dbReference>
<evidence type="ECO:0000313" key="2">
    <source>
        <dbReference type="EMBL" id="PIR98127.1"/>
    </source>
</evidence>
<name>A0A2H0VG91_9BACT</name>
<evidence type="ECO:0000313" key="3">
    <source>
        <dbReference type="Proteomes" id="UP000231466"/>
    </source>
</evidence>
<dbReference type="SUPFAM" id="SSF56281">
    <property type="entry name" value="Metallo-hydrolase/oxidoreductase"/>
    <property type="match status" value="1"/>
</dbReference>
<dbReference type="EMBL" id="PFAH01000003">
    <property type="protein sequence ID" value="PIR98127.1"/>
    <property type="molecule type" value="Genomic_DNA"/>
</dbReference>
<dbReference type="InterPro" id="IPR036866">
    <property type="entry name" value="RibonucZ/Hydroxyglut_hydro"/>
</dbReference>
<dbReference type="CDD" id="cd07731">
    <property type="entry name" value="ComA-like_MBL-fold"/>
    <property type="match status" value="1"/>
</dbReference>
<dbReference type="InterPro" id="IPR052159">
    <property type="entry name" value="Competence_DNA_uptake"/>
</dbReference>
<dbReference type="Proteomes" id="UP000231466">
    <property type="component" value="Unassembled WGS sequence"/>
</dbReference>
<accession>A0A2H0VG91</accession>
<dbReference type="AlphaFoldDB" id="A0A2H0VG91"/>
<sequence>MRYLSLTFLLLIGLNYFVWELILGNSFSGEQMEVYFLDVGQGDSELIILPDGAKIVIDSGPGKGVSFELGEIFSPIDRYIDLIAITHAQKDHFGGFIDLLSRYRVGAVLWNGEDSLSEEWLALKNLLLEKEVPILKIKEGDKIKQGETTISILNPNKEMLDKPNANEGSLVMMLEGENIKALFTGDVSIDTENVLLDKYDLNIDLLKVAHHGSKYSTGISFLEKATPAISIIEVGGNRYGHPTAAVLQRLQMVGSSIYRTDKNGTIKVVVRDGVMGVKVDIE</sequence>